<dbReference type="InterPro" id="IPR000119">
    <property type="entry name" value="Hist_DNA-bd"/>
</dbReference>
<reference evidence="6 7" key="1">
    <citation type="submission" date="2024-01" db="EMBL/GenBank/DDBJ databases">
        <title>Uliginosibacterium soil sp. nov.</title>
        <authorList>
            <person name="Lv Y."/>
        </authorList>
    </citation>
    <scope>NUCLEOTIDE SEQUENCE [LARGE SCALE GENOMIC DNA]</scope>
    <source>
        <strain evidence="6 7">H3</strain>
    </source>
</reference>
<evidence type="ECO:0000256" key="5">
    <source>
        <dbReference type="RuleBase" id="RU003939"/>
    </source>
</evidence>
<dbReference type="PANTHER" id="PTHR33175">
    <property type="entry name" value="DNA-BINDING PROTEIN HU"/>
    <property type="match status" value="1"/>
</dbReference>
<dbReference type="SUPFAM" id="SSF47729">
    <property type="entry name" value="IHF-like DNA-binding proteins"/>
    <property type="match status" value="1"/>
</dbReference>
<protein>
    <submittedName>
        <fullName evidence="6">HU family DNA-binding protein</fullName>
    </submittedName>
</protein>
<evidence type="ECO:0000256" key="3">
    <source>
        <dbReference type="ARBA" id="ARBA00023067"/>
    </source>
</evidence>
<evidence type="ECO:0000313" key="6">
    <source>
        <dbReference type="EMBL" id="MEC5385073.1"/>
    </source>
</evidence>
<sequence length="92" mass="9509">MNQSELIAKVAEVADLSKSDVEQLLKTVGSVVQDELKSGGEVTLPGIGKLSVKHKAARKGRNPATGKEIDIAAKNVPDFSAAKALKDVVAGA</sequence>
<comment type="caution">
    <text evidence="6">The sequence shown here is derived from an EMBL/GenBank/DDBJ whole genome shotgun (WGS) entry which is preliminary data.</text>
</comment>
<comment type="function">
    <text evidence="1">Histone-like DNA-binding protein which is capable of wrapping DNA to stabilize it, and thus to prevent its denaturation under extreme environmental conditions.</text>
</comment>
<dbReference type="Proteomes" id="UP001331561">
    <property type="component" value="Unassembled WGS sequence"/>
</dbReference>
<name>A0ABU6JZY4_9RHOO</name>
<dbReference type="InterPro" id="IPR010992">
    <property type="entry name" value="IHF-like_DNA-bd_dom_sf"/>
</dbReference>
<dbReference type="PANTHER" id="PTHR33175:SF12">
    <property type="entry name" value="DNA-BINDING PROTEIN HU-ALPHA"/>
    <property type="match status" value="1"/>
</dbReference>
<keyword evidence="7" id="KW-1185">Reference proteome</keyword>
<proteinExistence type="inferred from homology"/>
<dbReference type="Pfam" id="PF00216">
    <property type="entry name" value="Bac_DNA_binding"/>
    <property type="match status" value="1"/>
</dbReference>
<keyword evidence="3" id="KW-0226">DNA condensation</keyword>
<accession>A0ABU6JZY4</accession>
<keyword evidence="4 6" id="KW-0238">DNA-binding</keyword>
<dbReference type="GO" id="GO:0003677">
    <property type="term" value="F:DNA binding"/>
    <property type="evidence" value="ECO:0007669"/>
    <property type="project" value="UniProtKB-KW"/>
</dbReference>
<comment type="similarity">
    <text evidence="2 5">Belongs to the bacterial histone-like protein family.</text>
</comment>
<evidence type="ECO:0000256" key="4">
    <source>
        <dbReference type="ARBA" id="ARBA00023125"/>
    </source>
</evidence>
<evidence type="ECO:0000313" key="7">
    <source>
        <dbReference type="Proteomes" id="UP001331561"/>
    </source>
</evidence>
<evidence type="ECO:0000256" key="1">
    <source>
        <dbReference type="ARBA" id="ARBA00003819"/>
    </source>
</evidence>
<gene>
    <name evidence="6" type="ORF">VVD49_05020</name>
</gene>
<dbReference type="EMBL" id="JAYXHS010000001">
    <property type="protein sequence ID" value="MEC5385073.1"/>
    <property type="molecule type" value="Genomic_DNA"/>
</dbReference>
<dbReference type="RefSeq" id="WP_327598037.1">
    <property type="nucleotide sequence ID" value="NZ_JAYXHS010000001.1"/>
</dbReference>
<organism evidence="6 7">
    <name type="scientific">Uliginosibacterium silvisoli</name>
    <dbReference type="NCBI Taxonomy" id="3114758"/>
    <lineage>
        <taxon>Bacteria</taxon>
        <taxon>Pseudomonadati</taxon>
        <taxon>Pseudomonadota</taxon>
        <taxon>Betaproteobacteria</taxon>
        <taxon>Rhodocyclales</taxon>
        <taxon>Zoogloeaceae</taxon>
        <taxon>Uliginosibacterium</taxon>
    </lineage>
</organism>
<dbReference type="Gene3D" id="4.10.520.10">
    <property type="entry name" value="IHF-like DNA-binding proteins"/>
    <property type="match status" value="1"/>
</dbReference>
<evidence type="ECO:0000256" key="2">
    <source>
        <dbReference type="ARBA" id="ARBA00010529"/>
    </source>
</evidence>
<dbReference type="SMART" id="SM00411">
    <property type="entry name" value="BHL"/>
    <property type="match status" value="1"/>
</dbReference>
<dbReference type="PRINTS" id="PR01727">
    <property type="entry name" value="DNABINDINGHU"/>
</dbReference>
<dbReference type="CDD" id="cd13831">
    <property type="entry name" value="HU"/>
    <property type="match status" value="1"/>
</dbReference>